<gene>
    <name evidence="2" type="ORF">QV13_19325</name>
</gene>
<dbReference type="EMBL" id="MDEO01000035">
    <property type="protein sequence ID" value="OCX14602.1"/>
    <property type="molecule type" value="Genomic_DNA"/>
</dbReference>
<dbReference type="OrthoDB" id="9770485at2"/>
<reference evidence="2 3" key="1">
    <citation type="submission" date="2016-08" db="EMBL/GenBank/DDBJ databases">
        <title>Whole genome sequence of Mesorhizobium sp. strain UASWS1009 isolated from industrial sewage.</title>
        <authorList>
            <person name="Crovadore J."/>
            <person name="Calmin G."/>
            <person name="Chablais R."/>
            <person name="Cochard B."/>
            <person name="Lefort F."/>
        </authorList>
    </citation>
    <scope>NUCLEOTIDE SEQUENCE [LARGE SCALE GENOMIC DNA]</scope>
    <source>
        <strain evidence="2 3">UASWS1009</strain>
    </source>
</reference>
<dbReference type="AlphaFoldDB" id="A0A1C2DIK8"/>
<evidence type="ECO:0000313" key="3">
    <source>
        <dbReference type="Proteomes" id="UP000094412"/>
    </source>
</evidence>
<dbReference type="InterPro" id="IPR025714">
    <property type="entry name" value="Methyltranfer_dom"/>
</dbReference>
<dbReference type="CDD" id="cd02440">
    <property type="entry name" value="AdoMet_MTases"/>
    <property type="match status" value="1"/>
</dbReference>
<dbReference type="Gene3D" id="3.40.50.150">
    <property type="entry name" value="Vaccinia Virus protein VP39"/>
    <property type="match status" value="1"/>
</dbReference>
<feature type="domain" description="Methyltransferase" evidence="1">
    <location>
        <begin position="40"/>
        <end position="154"/>
    </location>
</feature>
<keyword evidence="3" id="KW-1185">Reference proteome</keyword>
<proteinExistence type="predicted"/>
<dbReference type="RefSeq" id="WP_024923841.1">
    <property type="nucleotide sequence ID" value="NZ_MDEO01000035.1"/>
</dbReference>
<evidence type="ECO:0000313" key="2">
    <source>
        <dbReference type="EMBL" id="OCX14602.1"/>
    </source>
</evidence>
<evidence type="ECO:0000259" key="1">
    <source>
        <dbReference type="Pfam" id="PF13847"/>
    </source>
</evidence>
<dbReference type="PANTHER" id="PTHR43861">
    <property type="entry name" value="TRANS-ACONITATE 2-METHYLTRANSFERASE-RELATED"/>
    <property type="match status" value="1"/>
</dbReference>
<name>A0A1C2DIK8_9HYPH</name>
<organism evidence="2 3">
    <name type="scientific">Mesorhizobium hungaricum</name>
    <dbReference type="NCBI Taxonomy" id="1566387"/>
    <lineage>
        <taxon>Bacteria</taxon>
        <taxon>Pseudomonadati</taxon>
        <taxon>Pseudomonadota</taxon>
        <taxon>Alphaproteobacteria</taxon>
        <taxon>Hyphomicrobiales</taxon>
        <taxon>Phyllobacteriaceae</taxon>
        <taxon>Mesorhizobium</taxon>
    </lineage>
</organism>
<accession>A0A1C2DIK8</accession>
<dbReference type="STRING" id="1566387.QV13_19325"/>
<dbReference type="Pfam" id="PF13847">
    <property type="entry name" value="Methyltransf_31"/>
    <property type="match status" value="1"/>
</dbReference>
<sequence>MRQDKYLLGRGPAEEARLKRQIANLAPDSDAQFERIGIRPGECVIDLGCGPGGVLHLLGKRVGPTGRVLGLERSPHFVEMARRFVADHALSQVEVREGDAYDTGLERGSFDGAHMRLVLVNVPEPQRIVNEMVALVRPGGWIASFEADFVAHFCDPPLPAWDRLLNAYIAYSAAQGIDLFVGRRTHRLFREAGVRDIHVDAVYHVYPPGHDRRPMLHQFITNVRDRMVDQGFVASDDLENDMAVLDAHVANPDVLVTSHTFFRLSGRVPG</sequence>
<dbReference type="Proteomes" id="UP000094412">
    <property type="component" value="Unassembled WGS sequence"/>
</dbReference>
<dbReference type="SUPFAM" id="SSF53335">
    <property type="entry name" value="S-adenosyl-L-methionine-dependent methyltransferases"/>
    <property type="match status" value="1"/>
</dbReference>
<comment type="caution">
    <text evidence="2">The sequence shown here is derived from an EMBL/GenBank/DDBJ whole genome shotgun (WGS) entry which is preliminary data.</text>
</comment>
<dbReference type="InterPro" id="IPR029063">
    <property type="entry name" value="SAM-dependent_MTases_sf"/>
</dbReference>
<protein>
    <recommendedName>
        <fullName evidence="1">Methyltransferase domain-containing protein</fullName>
    </recommendedName>
</protein>